<dbReference type="GO" id="GO:0003755">
    <property type="term" value="F:peptidyl-prolyl cis-trans isomerase activity"/>
    <property type="evidence" value="ECO:0007669"/>
    <property type="project" value="UniProtKB-UniRule"/>
</dbReference>
<accession>A0A6M4AT23</accession>
<evidence type="ECO:0000313" key="9">
    <source>
        <dbReference type="EMBL" id="QJQ31570.1"/>
    </source>
</evidence>
<dbReference type="PROSITE" id="PS50059">
    <property type="entry name" value="FKBP_PPIASE"/>
    <property type="match status" value="1"/>
</dbReference>
<feature type="domain" description="PPIase FKBP-type" evidence="8">
    <location>
        <begin position="59"/>
        <end position="140"/>
    </location>
</feature>
<protein>
    <recommendedName>
        <fullName evidence="6">Peptidyl-prolyl cis-trans isomerase</fullName>
        <ecNumber evidence="6">5.2.1.8</ecNumber>
    </recommendedName>
</protein>
<evidence type="ECO:0000256" key="6">
    <source>
        <dbReference type="RuleBase" id="RU003915"/>
    </source>
</evidence>
<gene>
    <name evidence="9" type="ORF">GV829_03185</name>
</gene>
<evidence type="ECO:0000256" key="7">
    <source>
        <dbReference type="SAM" id="Phobius"/>
    </source>
</evidence>
<dbReference type="Gene3D" id="3.10.50.40">
    <property type="match status" value="1"/>
</dbReference>
<evidence type="ECO:0000259" key="8">
    <source>
        <dbReference type="PROSITE" id="PS50059"/>
    </source>
</evidence>
<keyword evidence="4 5" id="KW-0413">Isomerase</keyword>
<organism evidence="9 10">
    <name type="scientific">Sphingomonas lacunae</name>
    <dbReference type="NCBI Taxonomy" id="2698828"/>
    <lineage>
        <taxon>Bacteria</taxon>
        <taxon>Pseudomonadati</taxon>
        <taxon>Pseudomonadota</taxon>
        <taxon>Alphaproteobacteria</taxon>
        <taxon>Sphingomonadales</taxon>
        <taxon>Sphingomonadaceae</taxon>
        <taxon>Sphingomonas</taxon>
    </lineage>
</organism>
<evidence type="ECO:0000256" key="5">
    <source>
        <dbReference type="PROSITE-ProRule" id="PRU00277"/>
    </source>
</evidence>
<keyword evidence="3 5" id="KW-0697">Rotamase</keyword>
<dbReference type="EMBL" id="CP053015">
    <property type="protein sequence ID" value="QJQ31570.1"/>
    <property type="molecule type" value="Genomic_DNA"/>
</dbReference>
<keyword evidence="10" id="KW-1185">Reference proteome</keyword>
<dbReference type="PANTHER" id="PTHR43811:SF19">
    <property type="entry name" value="39 KDA FK506-BINDING NUCLEAR PROTEIN"/>
    <property type="match status" value="1"/>
</dbReference>
<dbReference type="Proteomes" id="UP000503018">
    <property type="component" value="Chromosome"/>
</dbReference>
<evidence type="ECO:0000313" key="10">
    <source>
        <dbReference type="Proteomes" id="UP000503018"/>
    </source>
</evidence>
<evidence type="ECO:0000256" key="3">
    <source>
        <dbReference type="ARBA" id="ARBA00023110"/>
    </source>
</evidence>
<sequence>MSTTAVPLRPVNKGGLALLWIGLGLLVAAAAVWALFLSNAPQIKLETVRAGTGATPTDTDVAIIKYEGKLADGTVFDSGDQVPLPVGRMIPGFSQGLKRMHVGGKYRLFIPAELAYGNTAQGPIPANSDLSFDVELLDVKSEAEMQQMMMMQQMMQQQMQQQMQGEAGGSPQP</sequence>
<comment type="similarity">
    <text evidence="2 6">Belongs to the FKBP-type PPIase family.</text>
</comment>
<comment type="catalytic activity">
    <reaction evidence="1 5 6">
        <text>[protein]-peptidylproline (omega=180) = [protein]-peptidylproline (omega=0)</text>
        <dbReference type="Rhea" id="RHEA:16237"/>
        <dbReference type="Rhea" id="RHEA-COMP:10747"/>
        <dbReference type="Rhea" id="RHEA-COMP:10748"/>
        <dbReference type="ChEBI" id="CHEBI:83833"/>
        <dbReference type="ChEBI" id="CHEBI:83834"/>
        <dbReference type="EC" id="5.2.1.8"/>
    </reaction>
</comment>
<dbReference type="KEGG" id="slan:GV829_03185"/>
<dbReference type="InterPro" id="IPR046357">
    <property type="entry name" value="PPIase_dom_sf"/>
</dbReference>
<keyword evidence="7" id="KW-1133">Transmembrane helix</keyword>
<dbReference type="PANTHER" id="PTHR43811">
    <property type="entry name" value="FKBP-TYPE PEPTIDYL-PROLYL CIS-TRANS ISOMERASE FKPA"/>
    <property type="match status" value="1"/>
</dbReference>
<dbReference type="SUPFAM" id="SSF54534">
    <property type="entry name" value="FKBP-like"/>
    <property type="match status" value="1"/>
</dbReference>
<keyword evidence="7" id="KW-0812">Transmembrane</keyword>
<dbReference type="Pfam" id="PF00254">
    <property type="entry name" value="FKBP_C"/>
    <property type="match status" value="1"/>
</dbReference>
<dbReference type="AlphaFoldDB" id="A0A6M4AT23"/>
<dbReference type="InterPro" id="IPR001179">
    <property type="entry name" value="PPIase_FKBP_dom"/>
</dbReference>
<name>A0A6M4AT23_9SPHN</name>
<evidence type="ECO:0000256" key="2">
    <source>
        <dbReference type="ARBA" id="ARBA00006577"/>
    </source>
</evidence>
<evidence type="ECO:0000256" key="4">
    <source>
        <dbReference type="ARBA" id="ARBA00023235"/>
    </source>
</evidence>
<proteinExistence type="inferred from homology"/>
<feature type="transmembrane region" description="Helical" evidence="7">
    <location>
        <begin position="17"/>
        <end position="37"/>
    </location>
</feature>
<dbReference type="EC" id="5.2.1.8" evidence="6"/>
<dbReference type="RefSeq" id="WP_169943790.1">
    <property type="nucleotide sequence ID" value="NZ_CP053015.1"/>
</dbReference>
<keyword evidence="7" id="KW-0472">Membrane</keyword>
<reference evidence="9 10" key="1">
    <citation type="submission" date="2020-01" db="EMBL/GenBank/DDBJ databases">
        <title>Sphingomonas sp. strain CSW-10.</title>
        <authorList>
            <person name="Chen W.-M."/>
        </authorList>
    </citation>
    <scope>NUCLEOTIDE SEQUENCE [LARGE SCALE GENOMIC DNA]</scope>
    <source>
        <strain evidence="9 10">CSW-10</strain>
    </source>
</reference>
<evidence type="ECO:0000256" key="1">
    <source>
        <dbReference type="ARBA" id="ARBA00000971"/>
    </source>
</evidence>